<proteinExistence type="predicted"/>
<gene>
    <name evidence="3" type="ORF">CEPIT_LOCUS23046</name>
</gene>
<dbReference type="EMBL" id="CAMAPF010000915">
    <property type="protein sequence ID" value="CAH9120462.1"/>
    <property type="molecule type" value="Genomic_DNA"/>
</dbReference>
<keyword evidence="2" id="KW-1133">Transmembrane helix</keyword>
<accession>A0AAV0E9U2</accession>
<name>A0AAV0E9U2_9ASTE</name>
<comment type="caution">
    <text evidence="3">The sequence shown here is derived from an EMBL/GenBank/DDBJ whole genome shotgun (WGS) entry which is preliminary data.</text>
</comment>
<keyword evidence="2" id="KW-0472">Membrane</keyword>
<evidence type="ECO:0000256" key="2">
    <source>
        <dbReference type="SAM" id="Phobius"/>
    </source>
</evidence>
<evidence type="ECO:0000313" key="4">
    <source>
        <dbReference type="Proteomes" id="UP001152523"/>
    </source>
</evidence>
<feature type="region of interest" description="Disordered" evidence="1">
    <location>
        <begin position="1"/>
        <end position="34"/>
    </location>
</feature>
<reference evidence="3" key="1">
    <citation type="submission" date="2022-07" db="EMBL/GenBank/DDBJ databases">
        <authorList>
            <person name="Macas J."/>
            <person name="Novak P."/>
            <person name="Neumann P."/>
        </authorList>
    </citation>
    <scope>NUCLEOTIDE SEQUENCE</scope>
</reference>
<feature type="transmembrane region" description="Helical" evidence="2">
    <location>
        <begin position="188"/>
        <end position="208"/>
    </location>
</feature>
<dbReference type="AlphaFoldDB" id="A0AAV0E9U2"/>
<keyword evidence="2" id="KW-0812">Transmembrane</keyword>
<keyword evidence="4" id="KW-1185">Reference proteome</keyword>
<dbReference type="Proteomes" id="UP001152523">
    <property type="component" value="Unassembled WGS sequence"/>
</dbReference>
<evidence type="ECO:0000256" key="1">
    <source>
        <dbReference type="SAM" id="MobiDB-lite"/>
    </source>
</evidence>
<sequence>MKDNHLQTPQKDLPLANRKSKSTSDHSKKALKNAKKNLSSEFEALLEVAAFPESPNDSVDQSLVSEVVDDFKYTEAESFVFPLHSEASTSSENSFLSDLTSVSSGIASEVYTTSSPSKYLFMNAEEKTSVETEIAIKHLQQARIEVMNSLDVDLQSKKLMDAIIDIALRQFCGSTVDKICSQSFILKVRLLTSLALVIVILAVLLISVHSSSGTQHFLGALPT</sequence>
<feature type="compositionally biased region" description="Polar residues" evidence="1">
    <location>
        <begin position="1"/>
        <end position="10"/>
    </location>
</feature>
<organism evidence="3 4">
    <name type="scientific">Cuscuta epithymum</name>
    <dbReference type="NCBI Taxonomy" id="186058"/>
    <lineage>
        <taxon>Eukaryota</taxon>
        <taxon>Viridiplantae</taxon>
        <taxon>Streptophyta</taxon>
        <taxon>Embryophyta</taxon>
        <taxon>Tracheophyta</taxon>
        <taxon>Spermatophyta</taxon>
        <taxon>Magnoliopsida</taxon>
        <taxon>eudicotyledons</taxon>
        <taxon>Gunneridae</taxon>
        <taxon>Pentapetalae</taxon>
        <taxon>asterids</taxon>
        <taxon>lamiids</taxon>
        <taxon>Solanales</taxon>
        <taxon>Convolvulaceae</taxon>
        <taxon>Cuscuteae</taxon>
        <taxon>Cuscuta</taxon>
        <taxon>Cuscuta subgen. Cuscuta</taxon>
    </lineage>
</organism>
<protein>
    <submittedName>
        <fullName evidence="3">Uncharacterized protein</fullName>
    </submittedName>
</protein>
<evidence type="ECO:0000313" key="3">
    <source>
        <dbReference type="EMBL" id="CAH9120462.1"/>
    </source>
</evidence>